<protein>
    <submittedName>
        <fullName evidence="10">MFS transporter</fullName>
    </submittedName>
</protein>
<accession>A0A0F2M7V9</accession>
<dbReference type="OrthoDB" id="3936150at2759"/>
<keyword evidence="4 8" id="KW-0812">Transmembrane</keyword>
<comment type="subcellular location">
    <subcellularLocation>
        <location evidence="1">Membrane</location>
        <topology evidence="1">Multi-pass membrane protein</topology>
    </subcellularLocation>
</comment>
<organism evidence="10 11">
    <name type="scientific">Sporothrix schenckii 1099-18</name>
    <dbReference type="NCBI Taxonomy" id="1397361"/>
    <lineage>
        <taxon>Eukaryota</taxon>
        <taxon>Fungi</taxon>
        <taxon>Dikarya</taxon>
        <taxon>Ascomycota</taxon>
        <taxon>Pezizomycotina</taxon>
        <taxon>Sordariomycetes</taxon>
        <taxon>Sordariomycetidae</taxon>
        <taxon>Ophiostomatales</taxon>
        <taxon>Ophiostomataceae</taxon>
        <taxon>Sporothrix</taxon>
    </lineage>
</organism>
<feature type="transmembrane region" description="Helical" evidence="8">
    <location>
        <begin position="107"/>
        <end position="127"/>
    </location>
</feature>
<feature type="transmembrane region" description="Helical" evidence="8">
    <location>
        <begin position="372"/>
        <end position="391"/>
    </location>
</feature>
<dbReference type="Gene3D" id="1.20.1250.20">
    <property type="entry name" value="MFS general substrate transporter like domains"/>
    <property type="match status" value="1"/>
</dbReference>
<feature type="transmembrane region" description="Helical" evidence="8">
    <location>
        <begin position="499"/>
        <end position="522"/>
    </location>
</feature>
<proteinExistence type="inferred from homology"/>
<dbReference type="KEGG" id="ssck:SPSK_08890"/>
<dbReference type="PANTHER" id="PTHR23511:SF4">
    <property type="entry name" value="MAJOR FACILITATOR SUPERFAMILY (MFS) PROFILE DOMAIN-CONTAINING PROTEIN"/>
    <property type="match status" value="1"/>
</dbReference>
<feature type="transmembrane region" description="Helical" evidence="8">
    <location>
        <begin position="165"/>
        <end position="184"/>
    </location>
</feature>
<dbReference type="GeneID" id="27670753"/>
<dbReference type="GO" id="GO:0022857">
    <property type="term" value="F:transmembrane transporter activity"/>
    <property type="evidence" value="ECO:0007669"/>
    <property type="project" value="InterPro"/>
</dbReference>
<feature type="transmembrane region" description="Helical" evidence="8">
    <location>
        <begin position="441"/>
        <end position="460"/>
    </location>
</feature>
<feature type="transmembrane region" description="Helical" evidence="8">
    <location>
        <begin position="466"/>
        <end position="487"/>
    </location>
</feature>
<name>A0A0F2M7V9_SPOSC</name>
<dbReference type="Pfam" id="PF07690">
    <property type="entry name" value="MFS_1"/>
    <property type="match status" value="1"/>
</dbReference>
<evidence type="ECO:0000256" key="2">
    <source>
        <dbReference type="ARBA" id="ARBA00008335"/>
    </source>
</evidence>
<evidence type="ECO:0000256" key="7">
    <source>
        <dbReference type="SAM" id="MobiDB-lite"/>
    </source>
</evidence>
<keyword evidence="6 8" id="KW-0472">Membrane</keyword>
<comment type="similarity">
    <text evidence="2">Belongs to the major facilitator superfamily.</text>
</comment>
<feature type="domain" description="Major facilitator superfamily (MFS) profile" evidence="9">
    <location>
        <begin position="98"/>
        <end position="552"/>
    </location>
</feature>
<dbReference type="GO" id="GO:0016020">
    <property type="term" value="C:membrane"/>
    <property type="evidence" value="ECO:0007669"/>
    <property type="project" value="UniProtKB-SubCell"/>
</dbReference>
<evidence type="ECO:0000256" key="3">
    <source>
        <dbReference type="ARBA" id="ARBA00022448"/>
    </source>
</evidence>
<feature type="transmembrane region" description="Helical" evidence="8">
    <location>
        <begin position="411"/>
        <end position="432"/>
    </location>
</feature>
<evidence type="ECO:0000256" key="5">
    <source>
        <dbReference type="ARBA" id="ARBA00022989"/>
    </source>
</evidence>
<feature type="transmembrane region" description="Helical" evidence="8">
    <location>
        <begin position="528"/>
        <end position="549"/>
    </location>
</feature>
<feature type="compositionally biased region" description="Basic and acidic residues" evidence="7">
    <location>
        <begin position="42"/>
        <end position="53"/>
    </location>
</feature>
<dbReference type="RefSeq" id="XP_016586937.1">
    <property type="nucleotide sequence ID" value="XM_016735476.1"/>
</dbReference>
<dbReference type="InterPro" id="IPR011701">
    <property type="entry name" value="MFS"/>
</dbReference>
<evidence type="ECO:0000256" key="1">
    <source>
        <dbReference type="ARBA" id="ARBA00004141"/>
    </source>
</evidence>
<keyword evidence="3" id="KW-0813">Transport</keyword>
<evidence type="ECO:0000313" key="10">
    <source>
        <dbReference type="EMBL" id="KJR84261.1"/>
    </source>
</evidence>
<dbReference type="Proteomes" id="UP000033710">
    <property type="component" value="Unassembled WGS sequence"/>
</dbReference>
<gene>
    <name evidence="10" type="ORF">SPSK_08890</name>
</gene>
<evidence type="ECO:0000313" key="11">
    <source>
        <dbReference type="Proteomes" id="UP000033710"/>
    </source>
</evidence>
<feature type="transmembrane region" description="Helical" evidence="8">
    <location>
        <begin position="190"/>
        <end position="216"/>
    </location>
</feature>
<dbReference type="CDD" id="cd17316">
    <property type="entry name" value="MFS_SV2_like"/>
    <property type="match status" value="1"/>
</dbReference>
<dbReference type="FunFam" id="1.20.1250.20:FF:000171">
    <property type="entry name" value="MFS general substrate transporter"/>
    <property type="match status" value="1"/>
</dbReference>
<feature type="region of interest" description="Disordered" evidence="7">
    <location>
        <begin position="1"/>
        <end position="61"/>
    </location>
</feature>
<feature type="transmembrane region" description="Helical" evidence="8">
    <location>
        <begin position="139"/>
        <end position="158"/>
    </location>
</feature>
<sequence length="557" mass="60299">MADLEAPSSAPARPLPTYGEAVGIAPEATATATGESNNGKIPSEDERKKEEQLMRSSEGSSLREGIDILGQQDVDPALTQKMHLVNNAIDDIGWTPYHWKLFILNGFGYAVDSLILLLQSIIATSAYTEFGGTGYDKGLTIAVYSGMLTGALFWGLSADIIGRRFAFNVSLMICSIACILAGAMPTWASLGVFIAFIGFGGGGNLVLDTTVFLEYLPGNKQWALTLLAAWWGLGQAVAGFIAWGFMSPGYLNCSSVATCTRQNNMGWRYVMFTSGALVFVMSILRLTVIRLKETPKYLLGQGEDAALVNTLQNLAAKYNRPCSLTLEQLEACGVVQTAQGRATHRSVSSSVHQTVQHFRGLFSTRKMGLSTLLVWLSWTCIGLVYPLFYVFLPTYLATRGANFNVSTFDTWRNYALVNVSGIFGPVLAAWLCEIKFLGRRYTMSIGAVLTSAFFFAYTAVRTEDQNIAFSCIIGFCLNIYYGTLYAYTPEVLPSAHRATGNGVAVACNRVMGILSAVIATVANTSTSAPIYVCAALFIGMALLSALFPFEPLGRRSS</sequence>
<feature type="transmembrane region" description="Helical" evidence="8">
    <location>
        <begin position="266"/>
        <end position="288"/>
    </location>
</feature>
<dbReference type="SUPFAM" id="SSF103473">
    <property type="entry name" value="MFS general substrate transporter"/>
    <property type="match status" value="1"/>
</dbReference>
<feature type="transmembrane region" description="Helical" evidence="8">
    <location>
        <begin position="223"/>
        <end position="246"/>
    </location>
</feature>
<reference evidence="10 11" key="2">
    <citation type="journal article" date="2015" name="Eukaryot. Cell">
        <title>Asexual propagation of a virulent clone complex in a human and feline outbreak of sporotrichosis.</title>
        <authorList>
            <person name="Teixeira Mde M."/>
            <person name="Rodrigues A.M."/>
            <person name="Tsui C.K."/>
            <person name="de Almeida L.G."/>
            <person name="Van Diepeningen A.D."/>
            <person name="van den Ende B.G."/>
            <person name="Fernandes G.F."/>
            <person name="Kano R."/>
            <person name="Hamelin R.C."/>
            <person name="Lopes-Bezerra L.M."/>
            <person name="Vasconcelos A.T."/>
            <person name="de Hoog S."/>
            <person name="de Camargo Z.P."/>
            <person name="Felipe M.S."/>
        </authorList>
    </citation>
    <scope>NUCLEOTIDE SEQUENCE [LARGE SCALE GENOMIC DNA]</scope>
    <source>
        <strain evidence="10 11">1099-18</strain>
    </source>
</reference>
<dbReference type="PANTHER" id="PTHR23511">
    <property type="entry name" value="SYNAPTIC VESICLE GLYCOPROTEIN 2"/>
    <property type="match status" value="1"/>
</dbReference>
<dbReference type="InterPro" id="IPR020846">
    <property type="entry name" value="MFS_dom"/>
</dbReference>
<dbReference type="PROSITE" id="PS50850">
    <property type="entry name" value="MFS"/>
    <property type="match status" value="1"/>
</dbReference>
<reference evidence="10 11" key="1">
    <citation type="journal article" date="2014" name="BMC Genomics">
        <title>Comparative genomics of the major fungal agents of human and animal Sporotrichosis: Sporothrix schenckii and Sporothrix brasiliensis.</title>
        <authorList>
            <person name="Teixeira M.M."/>
            <person name="de Almeida L.G."/>
            <person name="Kubitschek-Barreira P."/>
            <person name="Alves F.L."/>
            <person name="Kioshima E.S."/>
            <person name="Abadio A.K."/>
            <person name="Fernandes L."/>
            <person name="Derengowski L.S."/>
            <person name="Ferreira K.S."/>
            <person name="Souza R.C."/>
            <person name="Ruiz J.C."/>
            <person name="de Andrade N.C."/>
            <person name="Paes H.C."/>
            <person name="Nicola A.M."/>
            <person name="Albuquerque P."/>
            <person name="Gerber A.L."/>
            <person name="Martins V.P."/>
            <person name="Peconick L.D."/>
            <person name="Neto A.V."/>
            <person name="Chaucanez C.B."/>
            <person name="Silva P.A."/>
            <person name="Cunha O.L."/>
            <person name="de Oliveira F.F."/>
            <person name="dos Santos T.C."/>
            <person name="Barros A.L."/>
            <person name="Soares M.A."/>
            <person name="de Oliveira L.M."/>
            <person name="Marini M.M."/>
            <person name="Villalobos-Duno H."/>
            <person name="Cunha M.M."/>
            <person name="de Hoog S."/>
            <person name="da Silveira J.F."/>
            <person name="Henrissat B."/>
            <person name="Nino-Vega G.A."/>
            <person name="Cisalpino P.S."/>
            <person name="Mora-Montes H.M."/>
            <person name="Almeida S.R."/>
            <person name="Stajich J.E."/>
            <person name="Lopes-Bezerra L.M."/>
            <person name="Vasconcelos A.T."/>
            <person name="Felipe M.S."/>
        </authorList>
    </citation>
    <scope>NUCLEOTIDE SEQUENCE [LARGE SCALE GENOMIC DNA]</scope>
    <source>
        <strain evidence="10 11">1099-18</strain>
    </source>
</reference>
<evidence type="ECO:0000256" key="4">
    <source>
        <dbReference type="ARBA" id="ARBA00022692"/>
    </source>
</evidence>
<dbReference type="VEuPathDB" id="FungiDB:SPSK_08890"/>
<dbReference type="InterPro" id="IPR036259">
    <property type="entry name" value="MFS_trans_sf"/>
</dbReference>
<dbReference type="AlphaFoldDB" id="A0A0F2M7V9"/>
<evidence type="ECO:0000256" key="8">
    <source>
        <dbReference type="SAM" id="Phobius"/>
    </source>
</evidence>
<dbReference type="EMBL" id="AXCR01000007">
    <property type="protein sequence ID" value="KJR84261.1"/>
    <property type="molecule type" value="Genomic_DNA"/>
</dbReference>
<evidence type="ECO:0000256" key="6">
    <source>
        <dbReference type="ARBA" id="ARBA00023136"/>
    </source>
</evidence>
<comment type="caution">
    <text evidence="10">The sequence shown here is derived from an EMBL/GenBank/DDBJ whole genome shotgun (WGS) entry which is preliminary data.</text>
</comment>
<evidence type="ECO:0000259" key="9">
    <source>
        <dbReference type="PROSITE" id="PS50850"/>
    </source>
</evidence>
<feature type="compositionally biased region" description="Polar residues" evidence="7">
    <location>
        <begin position="30"/>
        <end position="40"/>
    </location>
</feature>
<keyword evidence="5 8" id="KW-1133">Transmembrane helix</keyword>